<keyword evidence="5" id="KW-1185">Reference proteome</keyword>
<dbReference type="Pfam" id="PF02369">
    <property type="entry name" value="Big_1"/>
    <property type="match status" value="2"/>
</dbReference>
<dbReference type="GO" id="GO:0007156">
    <property type="term" value="P:homophilic cell adhesion via plasma membrane adhesion molecules"/>
    <property type="evidence" value="ECO:0007669"/>
    <property type="project" value="InterPro"/>
</dbReference>
<comment type="similarity">
    <text evidence="1">Belongs to the intimin/invasin family.</text>
</comment>
<evidence type="ECO:0000313" key="4">
    <source>
        <dbReference type="EMBL" id="RJY19492.1"/>
    </source>
</evidence>
<accession>A0A3A6U637</accession>
<dbReference type="GO" id="GO:0016020">
    <property type="term" value="C:membrane"/>
    <property type="evidence" value="ECO:0007669"/>
    <property type="project" value="InterPro"/>
</dbReference>
<feature type="domain" description="Cadherin" evidence="2">
    <location>
        <begin position="47"/>
        <end position="167"/>
    </location>
</feature>
<evidence type="ECO:0000313" key="5">
    <source>
        <dbReference type="Proteomes" id="UP000273022"/>
    </source>
</evidence>
<proteinExistence type="inferred from homology"/>
<sequence length="946" mass="97813">MKSGYKIILWFFSALILTACGGGGDLKKDGETGTGNGVPPPTSYRISLETSDVSISEDSPATLTATVTDSNNQPQSGLAVSFSLDNEQSGTFSVENQKVVTDSSGIASINLSTGNIEGAATVSAMLDVDNNIVDTVVVNMAGDAGTGQLSIELTTTNSKVSAAAPAILTALVTNGRGEPQSQQLVVFTLSDPELGVFDVANQKVVTDELGNARIELSSSNIQGATSVTVSLESNTEVNDNIVVTMKGDGGSGNGAQIAVSIVGVDGSPIDSINSLSQARVRATITGINRRVIVTFTSTIGSLPIATAATENGVAEVPIRAGNDIGAGTVTASIASGELGESIVVIGASDLSMGSGEPFVSNRAQVSINEVSAGGTATISVEIRDEDGNLFTQPIDVNFSSRCSSITSSEASISSPVATINGVATTTYRAQGCIGDDQISVNANAGGLILNASAVLRVLPADVGSIVFVSSTPERLTILGTGSLESSDVKFKVLDRNNNPVANQRVNFSLNTDLGGVSLDPSTATTDSEGVVITTVSTGTTATSVRVTAEIDASSPVISSQSSLLVVSTGIPDQDSFSLSAEVLNAEGWSIDGNRVQVTARLADASNNPAPDGTDVVFTTEGGAIGTDGDDSGSSKGSCTTINGACSVIWRSQNTRPEGIKLINERGDQINDPVADLALNLGNHYGQKYGGRATITAHALGEESFTDSNNNGRFDSIEANQFLNGTDVNGESFDLDDAYTDYNEDSVFNHPELGGDVGEVGGENEELIDFNSNGRFDRKDRKYNGVLCAINPDGSSANEHCSEEQKSIRIRRSIVMVMSGSRAFATRPENITIDDSFAMNTDESIDIRGEGSATVYFTISDLHNQQMPAGTTVTFTASAGSVISNSSYIWPSSNHNGGRSFAVTIKGETEANSGVFIVNVTTPGDTENGILGTSTQVISIPINITVL</sequence>
<evidence type="ECO:0000259" key="3">
    <source>
        <dbReference type="PROSITE" id="PS51127"/>
    </source>
</evidence>
<feature type="domain" description="Big-1" evidence="3">
    <location>
        <begin position="45"/>
        <end position="141"/>
    </location>
</feature>
<dbReference type="EMBL" id="QYYH01000002">
    <property type="protein sequence ID" value="RJY19492.1"/>
    <property type="molecule type" value="Genomic_DNA"/>
</dbReference>
<dbReference type="InterPro" id="IPR008964">
    <property type="entry name" value="Invasin/intimin_cell_adhesion"/>
</dbReference>
<dbReference type="Gene3D" id="2.60.40.10">
    <property type="entry name" value="Immunoglobulins"/>
    <property type="match status" value="5"/>
</dbReference>
<dbReference type="PROSITE" id="PS50268">
    <property type="entry name" value="CADHERIN_2"/>
    <property type="match status" value="1"/>
</dbReference>
<dbReference type="SUPFAM" id="SSF49373">
    <property type="entry name" value="Invasin/intimin cell-adhesion fragments"/>
    <property type="match status" value="3"/>
</dbReference>
<feature type="domain" description="Big-1" evidence="3">
    <location>
        <begin position="467"/>
        <end position="565"/>
    </location>
</feature>
<dbReference type="RefSeq" id="WP_121851730.1">
    <property type="nucleotide sequence ID" value="NZ_CP037952.1"/>
</dbReference>
<protein>
    <recommendedName>
        <fullName evidence="6">Big-1 domain-containing protein</fullName>
    </recommendedName>
</protein>
<dbReference type="PROSITE" id="PS51257">
    <property type="entry name" value="PROKAR_LIPOPROTEIN"/>
    <property type="match status" value="1"/>
</dbReference>
<dbReference type="PROSITE" id="PS51127">
    <property type="entry name" value="BIG1"/>
    <property type="match status" value="2"/>
</dbReference>
<dbReference type="AlphaFoldDB" id="A0A3A6U637"/>
<reference evidence="4 5" key="1">
    <citation type="submission" date="2018-09" db="EMBL/GenBank/DDBJ databases">
        <title>Phylogeny of the Shewanellaceae, and recommendation for two new genera, Pseudoshewanella and Parashewanella.</title>
        <authorList>
            <person name="Wang G."/>
        </authorList>
    </citation>
    <scope>NUCLEOTIDE SEQUENCE [LARGE SCALE GENOMIC DNA]</scope>
    <source>
        <strain evidence="4 5">KCTC 22492</strain>
    </source>
</reference>
<dbReference type="SMART" id="SM00634">
    <property type="entry name" value="BID_1"/>
    <property type="match status" value="3"/>
</dbReference>
<dbReference type="OrthoDB" id="5522233at2"/>
<evidence type="ECO:0008006" key="6">
    <source>
        <dbReference type="Google" id="ProtNLM"/>
    </source>
</evidence>
<dbReference type="InterPro" id="IPR013783">
    <property type="entry name" value="Ig-like_fold"/>
</dbReference>
<gene>
    <name evidence="4" type="ORF">D5R81_00660</name>
</gene>
<organism evidence="4 5">
    <name type="scientific">Parashewanella spongiae</name>
    <dbReference type="NCBI Taxonomy" id="342950"/>
    <lineage>
        <taxon>Bacteria</taxon>
        <taxon>Pseudomonadati</taxon>
        <taxon>Pseudomonadota</taxon>
        <taxon>Gammaproteobacteria</taxon>
        <taxon>Alteromonadales</taxon>
        <taxon>Shewanellaceae</taxon>
        <taxon>Parashewanella</taxon>
    </lineage>
</organism>
<evidence type="ECO:0000256" key="1">
    <source>
        <dbReference type="ARBA" id="ARBA00010116"/>
    </source>
</evidence>
<comment type="caution">
    <text evidence="4">The sequence shown here is derived from an EMBL/GenBank/DDBJ whole genome shotgun (WGS) entry which is preliminary data.</text>
</comment>
<dbReference type="InterPro" id="IPR002126">
    <property type="entry name" value="Cadherin-like_dom"/>
</dbReference>
<name>A0A3A6U637_9GAMM</name>
<evidence type="ECO:0000259" key="2">
    <source>
        <dbReference type="PROSITE" id="PS50268"/>
    </source>
</evidence>
<dbReference type="Proteomes" id="UP000273022">
    <property type="component" value="Unassembled WGS sequence"/>
</dbReference>
<dbReference type="InterPro" id="IPR003344">
    <property type="entry name" value="Big_1_dom"/>
</dbReference>
<dbReference type="GO" id="GO:0005509">
    <property type="term" value="F:calcium ion binding"/>
    <property type="evidence" value="ECO:0007669"/>
    <property type="project" value="InterPro"/>
</dbReference>